<comment type="similarity">
    <text evidence="6">Belongs to the protein kinase superfamily. CK1 Ser/Thr protein kinase family.</text>
</comment>
<reference evidence="10 11" key="1">
    <citation type="journal article" date="2023" name="Sci. Data">
        <title>Genome assembly of the Korean intertidal mud-creeper Batillaria attramentaria.</title>
        <authorList>
            <person name="Patra A.K."/>
            <person name="Ho P.T."/>
            <person name="Jun S."/>
            <person name="Lee S.J."/>
            <person name="Kim Y."/>
            <person name="Won Y.J."/>
        </authorList>
    </citation>
    <scope>NUCLEOTIDE SEQUENCE [LARGE SCALE GENOMIC DNA]</scope>
    <source>
        <strain evidence="10">Wonlab-2016</strain>
    </source>
</reference>
<evidence type="ECO:0000256" key="1">
    <source>
        <dbReference type="ARBA" id="ARBA00022527"/>
    </source>
</evidence>
<feature type="region of interest" description="Disordered" evidence="8">
    <location>
        <begin position="656"/>
        <end position="690"/>
    </location>
</feature>
<evidence type="ECO:0000256" key="8">
    <source>
        <dbReference type="SAM" id="MobiDB-lite"/>
    </source>
</evidence>
<dbReference type="InterPro" id="IPR050235">
    <property type="entry name" value="CK1_Ser-Thr_kinase"/>
</dbReference>
<dbReference type="FunFam" id="1.10.510.10:FF:000481">
    <property type="entry name" value="Asator, isoform D"/>
    <property type="match status" value="1"/>
</dbReference>
<dbReference type="SMART" id="SM00220">
    <property type="entry name" value="S_TKc"/>
    <property type="match status" value="1"/>
</dbReference>
<feature type="compositionally biased region" description="Basic and acidic residues" evidence="8">
    <location>
        <begin position="981"/>
        <end position="991"/>
    </location>
</feature>
<evidence type="ECO:0000256" key="5">
    <source>
        <dbReference type="ARBA" id="ARBA00022840"/>
    </source>
</evidence>
<keyword evidence="5 7" id="KW-0067">ATP-binding</keyword>
<evidence type="ECO:0000313" key="11">
    <source>
        <dbReference type="Proteomes" id="UP001519460"/>
    </source>
</evidence>
<evidence type="ECO:0000256" key="2">
    <source>
        <dbReference type="ARBA" id="ARBA00022679"/>
    </source>
</evidence>
<feature type="region of interest" description="Disordered" evidence="8">
    <location>
        <begin position="508"/>
        <end position="542"/>
    </location>
</feature>
<dbReference type="GO" id="GO:0015630">
    <property type="term" value="C:microtubule cytoskeleton"/>
    <property type="evidence" value="ECO:0007669"/>
    <property type="project" value="UniProtKB-ARBA"/>
</dbReference>
<feature type="compositionally biased region" description="Acidic residues" evidence="8">
    <location>
        <begin position="660"/>
        <end position="670"/>
    </location>
</feature>
<feature type="region of interest" description="Disordered" evidence="8">
    <location>
        <begin position="886"/>
        <end position="1091"/>
    </location>
</feature>
<keyword evidence="1" id="KW-0723">Serine/threonine-protein kinase</keyword>
<feature type="compositionally biased region" description="Polar residues" evidence="8">
    <location>
        <begin position="1007"/>
        <end position="1016"/>
    </location>
</feature>
<feature type="binding site" evidence="7">
    <location>
        <position position="46"/>
    </location>
    <ligand>
        <name>ATP</name>
        <dbReference type="ChEBI" id="CHEBI:30616"/>
    </ligand>
</feature>
<dbReference type="InterPro" id="IPR011009">
    <property type="entry name" value="Kinase-like_dom_sf"/>
</dbReference>
<dbReference type="CDD" id="cd14017">
    <property type="entry name" value="STKc_TTBK"/>
    <property type="match status" value="1"/>
</dbReference>
<feature type="compositionally biased region" description="Basic and acidic residues" evidence="8">
    <location>
        <begin position="1049"/>
        <end position="1058"/>
    </location>
</feature>
<keyword evidence="11" id="KW-1185">Reference proteome</keyword>
<evidence type="ECO:0000259" key="9">
    <source>
        <dbReference type="PROSITE" id="PS50011"/>
    </source>
</evidence>
<sequence>MTTEDLLQPNQLVKERWKVLKKIGGGGFGEIYEAMDMVTRESVALKLESAKQAKQVLKMEVAVLKKLQGREHVCRFIGCGRNERYNYVVMSLQGKNLAELRRSQPRGCFSLSTTLRLGAQIMKAVESIHAVGFLHRDIKPSNFSMGKGTSARKVYMLDFGLARQYTTATGEVRPPRTAAGFRGTVRYASVNAHKNKEMGRHDDLWSLFYMLVEFMAGQLPWRKIKDKEQVGAMKEKYDHQQLLKNMPVEFRSFLEHLQTLEYMTSPDYAFLHNLFEQCMCRKNIREADPYDWEKAYADTSITTTTTSQPLAIKQTGGQGLGNVGPNTAGHGATEVMDENLSQEDGEEPLKKPANDQLIISADPLNREVDNRLLEEQGMMVLSPKDIVLEKNQLGKYEAEQKGKDANLDLDNKKGGRALQPADNRANDVDARGAPGCEFPSAGAGVAVSPKFELHAAVAGERGAEPKGLLSIPDPSKPGVYKTVVSVGQGGQMKALSDNVKFHTAGKTEDAGSAAVKGGSDGTRELSQPAAVNQAPSHNAPGANGQHVVVQAAVHIADGRVRTHGEGSLIPRPTADQLTRDRLQLNDVEVDSDGEVNREDGAQDAYYPASKAAVTFAMIQTEDKTHTLAEDEDGVDENATRAAPFTIASQWQGISALGSSGEEDSENDVDDVGPKDGGNEARPRVSKSRSRQLAMNTMADEDDNFDSVARNSLVFLDEKDQDLLRGSQIFDDDDSHLSQLVKSCNLKDGAEGEGSGEAKVGPPLVGQIPVFFGSGKHDMAAGRAGKQGSGSDAKLNTSSPRKMPEKLAKDIGNRIGIGSPLKSQGPGSPSKLLFKVRDGEEKKGMRPVSKFVATGKPPIAAKKDKLSELQKRDAVGESLVTVKPEFAHSNEAAPVQTKDIAQPVDSGARNAVDSNNLVGHAQLKPILKDKKLDSHDATTPRDLKPILKEKKPDGNIADSHHNQSANHTGPVNNSNSSQAGKTGDKEKEEVLRRASFPGDFKGRGSPIGSRSTESVGSGSEEKRNTSTKIPIRTGGGKPGVARKRSVSASRVERSAKELADIPECVSPLNLEDDSPVPRPPPGHPRPSAVNAR</sequence>
<dbReference type="GO" id="GO:0005524">
    <property type="term" value="F:ATP binding"/>
    <property type="evidence" value="ECO:0007669"/>
    <property type="project" value="UniProtKB-UniRule"/>
</dbReference>
<name>A0ABD0JXI8_9CAEN</name>
<dbReference type="PANTHER" id="PTHR11909">
    <property type="entry name" value="CASEIN KINASE-RELATED"/>
    <property type="match status" value="1"/>
</dbReference>
<dbReference type="PROSITE" id="PS50011">
    <property type="entry name" value="PROTEIN_KINASE_DOM"/>
    <property type="match status" value="1"/>
</dbReference>
<feature type="region of interest" description="Disordered" evidence="8">
    <location>
        <begin position="774"/>
        <end position="804"/>
    </location>
</feature>
<evidence type="ECO:0000313" key="10">
    <source>
        <dbReference type="EMBL" id="KAK7479454.1"/>
    </source>
</evidence>
<dbReference type="SUPFAM" id="SSF56112">
    <property type="entry name" value="Protein kinase-like (PK-like)"/>
    <property type="match status" value="1"/>
</dbReference>
<accession>A0ABD0JXI8</accession>
<feature type="compositionally biased region" description="Basic and acidic residues" evidence="8">
    <location>
        <begin position="925"/>
        <end position="960"/>
    </location>
</feature>
<gene>
    <name evidence="10" type="ORF">BaRGS_00029270</name>
</gene>
<feature type="region of interest" description="Disordered" evidence="8">
    <location>
        <begin position="406"/>
        <end position="426"/>
    </location>
</feature>
<keyword evidence="2" id="KW-0808">Transferase</keyword>
<feature type="compositionally biased region" description="Basic and acidic residues" evidence="8">
    <location>
        <begin position="671"/>
        <end position="682"/>
    </location>
</feature>
<feature type="domain" description="Protein kinase" evidence="9">
    <location>
        <begin position="17"/>
        <end position="275"/>
    </location>
</feature>
<keyword evidence="4" id="KW-0418">Kinase</keyword>
<dbReference type="Gene3D" id="1.10.510.10">
    <property type="entry name" value="Transferase(Phosphotransferase) domain 1"/>
    <property type="match status" value="1"/>
</dbReference>
<dbReference type="FunFam" id="3.30.200.20:FF:000358">
    <property type="entry name" value="Tau tubulin kinase 2b"/>
    <property type="match status" value="1"/>
</dbReference>
<protein>
    <recommendedName>
        <fullName evidence="9">Protein kinase domain-containing protein</fullName>
    </recommendedName>
</protein>
<evidence type="ECO:0000256" key="3">
    <source>
        <dbReference type="ARBA" id="ARBA00022741"/>
    </source>
</evidence>
<dbReference type="GO" id="GO:0004674">
    <property type="term" value="F:protein serine/threonine kinase activity"/>
    <property type="evidence" value="ECO:0007669"/>
    <property type="project" value="UniProtKB-KW"/>
</dbReference>
<dbReference type="InterPro" id="IPR000719">
    <property type="entry name" value="Prot_kinase_dom"/>
</dbReference>
<dbReference type="Proteomes" id="UP001519460">
    <property type="component" value="Unassembled WGS sequence"/>
</dbReference>
<comment type="caution">
    <text evidence="10">The sequence shown here is derived from an EMBL/GenBank/DDBJ whole genome shotgun (WGS) entry which is preliminary data.</text>
</comment>
<dbReference type="InterPro" id="IPR047916">
    <property type="entry name" value="TTBK_Asator-like_STKc"/>
</dbReference>
<evidence type="ECO:0000256" key="6">
    <source>
        <dbReference type="ARBA" id="ARBA00061588"/>
    </source>
</evidence>
<feature type="compositionally biased region" description="Polar residues" evidence="8">
    <location>
        <begin position="961"/>
        <end position="979"/>
    </location>
</feature>
<dbReference type="Pfam" id="PF00069">
    <property type="entry name" value="Pkinase"/>
    <property type="match status" value="1"/>
</dbReference>
<dbReference type="InterPro" id="IPR017441">
    <property type="entry name" value="Protein_kinase_ATP_BS"/>
</dbReference>
<organism evidence="10 11">
    <name type="scientific">Batillaria attramentaria</name>
    <dbReference type="NCBI Taxonomy" id="370345"/>
    <lineage>
        <taxon>Eukaryota</taxon>
        <taxon>Metazoa</taxon>
        <taxon>Spiralia</taxon>
        <taxon>Lophotrochozoa</taxon>
        <taxon>Mollusca</taxon>
        <taxon>Gastropoda</taxon>
        <taxon>Caenogastropoda</taxon>
        <taxon>Sorbeoconcha</taxon>
        <taxon>Cerithioidea</taxon>
        <taxon>Batillariidae</taxon>
        <taxon>Batillaria</taxon>
    </lineage>
</organism>
<dbReference type="PROSITE" id="PS00107">
    <property type="entry name" value="PROTEIN_KINASE_ATP"/>
    <property type="match status" value="1"/>
</dbReference>
<dbReference type="EMBL" id="JACVVK020000302">
    <property type="protein sequence ID" value="KAK7479454.1"/>
    <property type="molecule type" value="Genomic_DNA"/>
</dbReference>
<evidence type="ECO:0000256" key="4">
    <source>
        <dbReference type="ARBA" id="ARBA00022777"/>
    </source>
</evidence>
<evidence type="ECO:0000256" key="7">
    <source>
        <dbReference type="PROSITE-ProRule" id="PRU10141"/>
    </source>
</evidence>
<proteinExistence type="inferred from homology"/>
<dbReference type="AlphaFoldDB" id="A0ABD0JXI8"/>
<keyword evidence="3 7" id="KW-0547">Nucleotide-binding</keyword>